<protein>
    <submittedName>
        <fullName evidence="1">Uncharacterized protein</fullName>
    </submittedName>
</protein>
<sequence>MKHQQRRPAVEWGALSTKCTVKHAIRAVPTRARPRPARPVPTPKGDYKTVALLTLALPAYRSQPAAHCSPLTARRTPLAYRLPDLLPNSSMEISEDFARFKVTTTTRKAAATPGAFEPMEDVHFSMKIKATGA</sequence>
<proteinExistence type="predicted"/>
<accession>A0A4C1XG53</accession>
<comment type="caution">
    <text evidence="1">The sequence shown here is derived from an EMBL/GenBank/DDBJ whole genome shotgun (WGS) entry which is preliminary data.</text>
</comment>
<dbReference type="Proteomes" id="UP000299102">
    <property type="component" value="Unassembled WGS sequence"/>
</dbReference>
<name>A0A4C1XG53_EUMVA</name>
<organism evidence="1 2">
    <name type="scientific">Eumeta variegata</name>
    <name type="common">Bagworm moth</name>
    <name type="synonym">Eumeta japonica</name>
    <dbReference type="NCBI Taxonomy" id="151549"/>
    <lineage>
        <taxon>Eukaryota</taxon>
        <taxon>Metazoa</taxon>
        <taxon>Ecdysozoa</taxon>
        <taxon>Arthropoda</taxon>
        <taxon>Hexapoda</taxon>
        <taxon>Insecta</taxon>
        <taxon>Pterygota</taxon>
        <taxon>Neoptera</taxon>
        <taxon>Endopterygota</taxon>
        <taxon>Lepidoptera</taxon>
        <taxon>Glossata</taxon>
        <taxon>Ditrysia</taxon>
        <taxon>Tineoidea</taxon>
        <taxon>Psychidae</taxon>
        <taxon>Oiketicinae</taxon>
        <taxon>Eumeta</taxon>
    </lineage>
</organism>
<evidence type="ECO:0000313" key="2">
    <source>
        <dbReference type="Proteomes" id="UP000299102"/>
    </source>
</evidence>
<gene>
    <name evidence="1" type="ORF">EVAR_53858_1</name>
</gene>
<evidence type="ECO:0000313" key="1">
    <source>
        <dbReference type="EMBL" id="GBP62080.1"/>
    </source>
</evidence>
<dbReference type="AlphaFoldDB" id="A0A4C1XG53"/>
<keyword evidence="2" id="KW-1185">Reference proteome</keyword>
<reference evidence="1 2" key="1">
    <citation type="journal article" date="2019" name="Commun. Biol.">
        <title>The bagworm genome reveals a unique fibroin gene that provides high tensile strength.</title>
        <authorList>
            <person name="Kono N."/>
            <person name="Nakamura H."/>
            <person name="Ohtoshi R."/>
            <person name="Tomita M."/>
            <person name="Numata K."/>
            <person name="Arakawa K."/>
        </authorList>
    </citation>
    <scope>NUCLEOTIDE SEQUENCE [LARGE SCALE GENOMIC DNA]</scope>
</reference>
<dbReference type="EMBL" id="BGZK01000831">
    <property type="protein sequence ID" value="GBP62080.1"/>
    <property type="molecule type" value="Genomic_DNA"/>
</dbReference>